<feature type="chain" id="PRO_5024417141" evidence="1">
    <location>
        <begin position="28"/>
        <end position="127"/>
    </location>
</feature>
<keyword evidence="4" id="KW-1185">Reference proteome</keyword>
<dbReference type="Pfam" id="PF00581">
    <property type="entry name" value="Rhodanese"/>
    <property type="match status" value="1"/>
</dbReference>
<dbReference type="Proteomes" id="UP000323221">
    <property type="component" value="Unassembled WGS sequence"/>
</dbReference>
<dbReference type="InterPro" id="IPR036873">
    <property type="entry name" value="Rhodanese-like_dom_sf"/>
</dbReference>
<reference evidence="3 4" key="1">
    <citation type="submission" date="2019-08" db="EMBL/GenBank/DDBJ databases">
        <title>Agrococcus lahaulensis sp. nov., isolated from a cold desert of the Indian Himalayas.</title>
        <authorList>
            <person name="Qu J.H."/>
        </authorList>
    </citation>
    <scope>NUCLEOTIDE SEQUENCE [LARGE SCALE GENOMIC DNA]</scope>
    <source>
        <strain evidence="3 4">NS18</strain>
    </source>
</reference>
<feature type="domain" description="Rhodanese" evidence="2">
    <location>
        <begin position="36"/>
        <end position="125"/>
    </location>
</feature>
<dbReference type="SMART" id="SM00450">
    <property type="entry name" value="RHOD"/>
    <property type="match status" value="1"/>
</dbReference>
<comment type="caution">
    <text evidence="3">The sequence shown here is derived from an EMBL/GenBank/DDBJ whole genome shotgun (WGS) entry which is preliminary data.</text>
</comment>
<evidence type="ECO:0000259" key="2">
    <source>
        <dbReference type="PROSITE" id="PS50206"/>
    </source>
</evidence>
<feature type="signal peptide" evidence="1">
    <location>
        <begin position="1"/>
        <end position="27"/>
    </location>
</feature>
<evidence type="ECO:0000313" key="4">
    <source>
        <dbReference type="Proteomes" id="UP000323221"/>
    </source>
</evidence>
<dbReference type="AlphaFoldDB" id="A0A5M8QN36"/>
<dbReference type="SUPFAM" id="SSF52821">
    <property type="entry name" value="Rhodanese/Cell cycle control phosphatase"/>
    <property type="match status" value="1"/>
</dbReference>
<dbReference type="InterPro" id="IPR001763">
    <property type="entry name" value="Rhodanese-like_dom"/>
</dbReference>
<dbReference type="OrthoDB" id="9800872at2"/>
<dbReference type="PROSITE" id="PS50206">
    <property type="entry name" value="RHODANESE_3"/>
    <property type="match status" value="1"/>
</dbReference>
<proteinExistence type="predicted"/>
<dbReference type="PANTHER" id="PTHR43031:SF16">
    <property type="entry name" value="OXIDOREDUCTASE"/>
    <property type="match status" value="1"/>
</dbReference>
<protein>
    <submittedName>
        <fullName evidence="3">Rhodanese-like domain-containing protein</fullName>
    </submittedName>
</protein>
<gene>
    <name evidence="3" type="ORF">FQ330_03035</name>
</gene>
<dbReference type="InterPro" id="IPR050229">
    <property type="entry name" value="GlpE_sulfurtransferase"/>
</dbReference>
<accession>A0A5M8QN36</accession>
<dbReference type="EMBL" id="VOIR01000011">
    <property type="protein sequence ID" value="KAA6436394.1"/>
    <property type="molecule type" value="Genomic_DNA"/>
</dbReference>
<evidence type="ECO:0000256" key="1">
    <source>
        <dbReference type="SAM" id="SignalP"/>
    </source>
</evidence>
<name>A0A5M8QN36_9MICO</name>
<dbReference type="RefSeq" id="WP_146355108.1">
    <property type="nucleotide sequence ID" value="NZ_VOIR01000011.1"/>
</dbReference>
<organism evidence="3 4">
    <name type="scientific">Agrococcus sediminis</name>
    <dbReference type="NCBI Taxonomy" id="2599924"/>
    <lineage>
        <taxon>Bacteria</taxon>
        <taxon>Bacillati</taxon>
        <taxon>Actinomycetota</taxon>
        <taxon>Actinomycetes</taxon>
        <taxon>Micrococcales</taxon>
        <taxon>Microbacteriaceae</taxon>
        <taxon>Agrococcus</taxon>
    </lineage>
</organism>
<dbReference type="PANTHER" id="PTHR43031">
    <property type="entry name" value="FAD-DEPENDENT OXIDOREDUCTASE"/>
    <property type="match status" value="1"/>
</dbReference>
<dbReference type="Gene3D" id="3.40.250.10">
    <property type="entry name" value="Rhodanese-like domain"/>
    <property type="match status" value="1"/>
</dbReference>
<evidence type="ECO:0000313" key="3">
    <source>
        <dbReference type="EMBL" id="KAA6436394.1"/>
    </source>
</evidence>
<dbReference type="CDD" id="cd00158">
    <property type="entry name" value="RHOD"/>
    <property type="match status" value="1"/>
</dbReference>
<sequence>MATKPRTIASLVAVLAVAVSAVGCASAAEPTASAPIAADTIVLDVRTPEEFAGGHLEGAELRDVSSGELAAALPEMDPDAAYLVYCRSGSRAAQAEALMEQAGFDDVTNLGSLDQAAAATGLAIVQP</sequence>
<dbReference type="PROSITE" id="PS51257">
    <property type="entry name" value="PROKAR_LIPOPROTEIN"/>
    <property type="match status" value="1"/>
</dbReference>
<keyword evidence="1" id="KW-0732">Signal</keyword>